<evidence type="ECO:0000313" key="2">
    <source>
        <dbReference type="EMBL" id="QEC71513.1"/>
    </source>
</evidence>
<evidence type="ECO:0000256" key="1">
    <source>
        <dbReference type="SAM" id="SignalP"/>
    </source>
</evidence>
<dbReference type="RefSeq" id="WP_146780891.1">
    <property type="nucleotide sequence ID" value="NZ_CP042434.1"/>
</dbReference>
<dbReference type="AlphaFoldDB" id="A0A5B8VJZ6"/>
<dbReference type="KEGG" id="agi:FSB73_07360"/>
<name>A0A5B8VJZ6_9BACT</name>
<feature type="chain" id="PRO_5023139144" evidence="1">
    <location>
        <begin position="23"/>
        <end position="139"/>
    </location>
</feature>
<accession>A0A5B8VJZ6</accession>
<dbReference type="EMBL" id="CP042434">
    <property type="protein sequence ID" value="QEC71513.1"/>
    <property type="molecule type" value="Genomic_DNA"/>
</dbReference>
<sequence>MKNSIQALTVLLILLVSCTGRAQMVKSVDEIDKLDSNKSYFIGKSIKHLLSEIKPEIKMAKFVPGTPGINRSSITLFFIPVNKYKQYAKDHKHEPSYFRVTVKENDFEYNWKGLEWTPEMEKKFGCYIVQGIFVAKGRK</sequence>
<dbReference type="OrthoDB" id="1357801at2"/>
<feature type="signal peptide" evidence="1">
    <location>
        <begin position="1"/>
        <end position="22"/>
    </location>
</feature>
<dbReference type="Proteomes" id="UP000321291">
    <property type="component" value="Chromosome"/>
</dbReference>
<protein>
    <submittedName>
        <fullName evidence="2">Uncharacterized protein</fullName>
    </submittedName>
</protein>
<reference evidence="2 3" key="1">
    <citation type="journal article" date="2017" name="Int. J. Syst. Evol. Microbiol.">
        <title>Arachidicoccus ginsenosidivorans sp. nov., with ginsenoside-converting activity isolated from ginseng cultivating soil.</title>
        <authorList>
            <person name="Siddiqi M.Z."/>
            <person name="Aslam Z."/>
            <person name="Im W.T."/>
        </authorList>
    </citation>
    <scope>NUCLEOTIDE SEQUENCE [LARGE SCALE GENOMIC DNA]</scope>
    <source>
        <strain evidence="2 3">Gsoil 809</strain>
    </source>
</reference>
<organism evidence="2 3">
    <name type="scientific">Arachidicoccus ginsenosidivorans</name>
    <dbReference type="NCBI Taxonomy" id="496057"/>
    <lineage>
        <taxon>Bacteria</taxon>
        <taxon>Pseudomonadati</taxon>
        <taxon>Bacteroidota</taxon>
        <taxon>Chitinophagia</taxon>
        <taxon>Chitinophagales</taxon>
        <taxon>Chitinophagaceae</taxon>
        <taxon>Arachidicoccus</taxon>
    </lineage>
</organism>
<keyword evidence="1" id="KW-0732">Signal</keyword>
<gene>
    <name evidence="2" type="ORF">FSB73_07360</name>
</gene>
<dbReference type="PROSITE" id="PS51257">
    <property type="entry name" value="PROKAR_LIPOPROTEIN"/>
    <property type="match status" value="1"/>
</dbReference>
<keyword evidence="3" id="KW-1185">Reference proteome</keyword>
<evidence type="ECO:0000313" key="3">
    <source>
        <dbReference type="Proteomes" id="UP000321291"/>
    </source>
</evidence>
<proteinExistence type="predicted"/>